<dbReference type="InterPro" id="IPR050194">
    <property type="entry name" value="Glycosyltransferase_grp1"/>
</dbReference>
<reference evidence="8" key="1">
    <citation type="journal article" date="2019" name="Int. J. Syst. Evol. Microbiol.">
        <title>The Global Catalogue of Microorganisms (GCM) 10K type strain sequencing project: providing services to taxonomists for standard genome sequencing and annotation.</title>
        <authorList>
            <consortium name="The Broad Institute Genomics Platform"/>
            <consortium name="The Broad Institute Genome Sequencing Center for Infectious Disease"/>
            <person name="Wu L."/>
            <person name="Ma J."/>
        </authorList>
    </citation>
    <scope>NUCLEOTIDE SEQUENCE [LARGE SCALE GENOMIC DNA]</scope>
    <source>
        <strain evidence="8">NBRC 113072</strain>
    </source>
</reference>
<evidence type="ECO:0000313" key="8">
    <source>
        <dbReference type="Proteomes" id="UP001157126"/>
    </source>
</evidence>
<evidence type="ECO:0000256" key="1">
    <source>
        <dbReference type="ARBA" id="ARBA00021292"/>
    </source>
</evidence>
<keyword evidence="8" id="KW-1185">Reference proteome</keyword>
<dbReference type="InterPro" id="IPR028098">
    <property type="entry name" value="Glyco_trans_4-like_N"/>
</dbReference>
<feature type="domain" description="Glycosyl transferase family 1" evidence="5">
    <location>
        <begin position="223"/>
        <end position="365"/>
    </location>
</feature>
<keyword evidence="2" id="KW-0328">Glycosyltransferase</keyword>
<dbReference type="Gene3D" id="3.40.50.2000">
    <property type="entry name" value="Glycogen Phosphorylase B"/>
    <property type="match status" value="2"/>
</dbReference>
<feature type="region of interest" description="Disordered" evidence="4">
    <location>
        <begin position="353"/>
        <end position="380"/>
    </location>
</feature>
<keyword evidence="3" id="KW-0808">Transferase</keyword>
<dbReference type="Proteomes" id="UP001157126">
    <property type="component" value="Unassembled WGS sequence"/>
</dbReference>
<evidence type="ECO:0000256" key="2">
    <source>
        <dbReference type="ARBA" id="ARBA00022676"/>
    </source>
</evidence>
<evidence type="ECO:0000313" key="7">
    <source>
        <dbReference type="EMBL" id="GMA38665.1"/>
    </source>
</evidence>
<dbReference type="PANTHER" id="PTHR45947">
    <property type="entry name" value="SULFOQUINOVOSYL TRANSFERASE SQD2"/>
    <property type="match status" value="1"/>
</dbReference>
<dbReference type="EMBL" id="BSUO01000001">
    <property type="protein sequence ID" value="GMA38665.1"/>
    <property type="molecule type" value="Genomic_DNA"/>
</dbReference>
<feature type="region of interest" description="Disordered" evidence="4">
    <location>
        <begin position="59"/>
        <end position="85"/>
    </location>
</feature>
<name>A0ABQ6IL92_9MICO</name>
<dbReference type="SUPFAM" id="SSF53756">
    <property type="entry name" value="UDP-Glycosyltransferase/glycogen phosphorylase"/>
    <property type="match status" value="1"/>
</dbReference>
<feature type="domain" description="Glycosyltransferase subfamily 4-like N-terminal" evidence="6">
    <location>
        <begin position="21"/>
        <end position="204"/>
    </location>
</feature>
<dbReference type="Pfam" id="PF13439">
    <property type="entry name" value="Glyco_transf_4"/>
    <property type="match status" value="1"/>
</dbReference>
<protein>
    <recommendedName>
        <fullName evidence="1">D-inositol 3-phosphate glycosyltransferase</fullName>
    </recommendedName>
</protein>
<dbReference type="PANTHER" id="PTHR45947:SF3">
    <property type="entry name" value="SULFOQUINOVOSYL TRANSFERASE SQD2"/>
    <property type="match status" value="1"/>
</dbReference>
<evidence type="ECO:0000256" key="3">
    <source>
        <dbReference type="ARBA" id="ARBA00022679"/>
    </source>
</evidence>
<dbReference type="InterPro" id="IPR001296">
    <property type="entry name" value="Glyco_trans_1"/>
</dbReference>
<accession>A0ABQ6IL92</accession>
<gene>
    <name evidence="7" type="ORF">GCM10025883_07100</name>
</gene>
<dbReference type="Pfam" id="PF00534">
    <property type="entry name" value="Glycos_transf_1"/>
    <property type="match status" value="1"/>
</dbReference>
<organism evidence="7 8">
    <name type="scientific">Mobilicoccus caccae</name>
    <dbReference type="NCBI Taxonomy" id="1859295"/>
    <lineage>
        <taxon>Bacteria</taxon>
        <taxon>Bacillati</taxon>
        <taxon>Actinomycetota</taxon>
        <taxon>Actinomycetes</taxon>
        <taxon>Micrococcales</taxon>
        <taxon>Dermatophilaceae</taxon>
        <taxon>Mobilicoccus</taxon>
    </lineage>
</organism>
<sequence>MRVAVVTGEYPTRRAPERAMFVRDQVEALRGSGHQVCVIHHEPPTLRRLANRVRGRLGRPAGHAAAPAQPESALPESALPDSAQSASTGARWRILGRLAHDGVGRTLATATMMRDLRRLDPAPEVVHAHNVFPAGVAAVRYAARAQTHVPVVVTEHSSAFLRGQLAAGEVRTAARVYRAAARVVAVSPRQAEAIPATDVEVVPNVLPADFTLRAPDAAVRGDIVSIGTLMPHKGMETLVRAYAALPAHLRERHRLVLVGDGPQASRLTTTARELGVHERVVLTGHLRRSDVAGVLRGAALLVSASPVETFGMTLIEGLASGVPFVAVRSGGPESVWFTGAGVLVTHSTPEDLGGGIRQALGDDESGTSAQVGSSDAERRTQVQRRFGADEVAARLSAIYRAAVAARDGRRER</sequence>
<evidence type="ECO:0000259" key="6">
    <source>
        <dbReference type="Pfam" id="PF13439"/>
    </source>
</evidence>
<comment type="caution">
    <text evidence="7">The sequence shown here is derived from an EMBL/GenBank/DDBJ whole genome shotgun (WGS) entry which is preliminary data.</text>
</comment>
<evidence type="ECO:0000259" key="5">
    <source>
        <dbReference type="Pfam" id="PF00534"/>
    </source>
</evidence>
<evidence type="ECO:0000256" key="4">
    <source>
        <dbReference type="SAM" id="MobiDB-lite"/>
    </source>
</evidence>
<dbReference type="RefSeq" id="WP_284302723.1">
    <property type="nucleotide sequence ID" value="NZ_BSUO01000001.1"/>
</dbReference>
<proteinExistence type="predicted"/>